<evidence type="ECO:0000313" key="2">
    <source>
        <dbReference type="EMBL" id="AYC40603.1"/>
    </source>
</evidence>
<feature type="region of interest" description="Disordered" evidence="1">
    <location>
        <begin position="69"/>
        <end position="114"/>
    </location>
</feature>
<dbReference type="AlphaFoldDB" id="A0AAI8L3C2"/>
<dbReference type="EMBL" id="CP032427">
    <property type="protein sequence ID" value="AYC40603.1"/>
    <property type="molecule type" value="Genomic_DNA"/>
</dbReference>
<feature type="compositionally biased region" description="Acidic residues" evidence="1">
    <location>
        <begin position="69"/>
        <end position="106"/>
    </location>
</feature>
<evidence type="ECO:0000313" key="3">
    <source>
        <dbReference type="Proteomes" id="UP000265765"/>
    </source>
</evidence>
<dbReference type="Proteomes" id="UP000265765">
    <property type="component" value="Chromosome"/>
</dbReference>
<dbReference type="KEGG" id="sge:DWG14_04869"/>
<organism evidence="2 3">
    <name type="scientific">Streptomyces griseorubiginosus</name>
    <dbReference type="NCBI Taxonomy" id="67304"/>
    <lineage>
        <taxon>Bacteria</taxon>
        <taxon>Bacillati</taxon>
        <taxon>Actinomycetota</taxon>
        <taxon>Actinomycetes</taxon>
        <taxon>Kitasatosporales</taxon>
        <taxon>Streptomycetaceae</taxon>
        <taxon>Streptomyces</taxon>
    </lineage>
</organism>
<feature type="compositionally biased region" description="Polar residues" evidence="1">
    <location>
        <begin position="1"/>
        <end position="12"/>
    </location>
</feature>
<feature type="region of interest" description="Disordered" evidence="1">
    <location>
        <begin position="1"/>
        <end position="37"/>
    </location>
</feature>
<accession>A0AAI8L3C2</accession>
<name>A0AAI8L3C2_9ACTN</name>
<sequence length="114" mass="12134">MTGSGNVTNRSRTAANPTGTAANPTGTAANPSGTAEYAFGNAEDPVVVRRQGPGSAAYAAELLLDEVPVLDDFESEEDEEVDDEESDELEELDVDDFEDDAGELLDEEPRLSLR</sequence>
<evidence type="ECO:0000256" key="1">
    <source>
        <dbReference type="SAM" id="MobiDB-lite"/>
    </source>
</evidence>
<proteinExistence type="predicted"/>
<reference evidence="2 3" key="1">
    <citation type="submission" date="2018-09" db="EMBL/GenBank/DDBJ databases">
        <title>Production of Trimethoprim by Streptomyces sp. 3E-1.</title>
        <authorList>
            <person name="Kang H.J."/>
            <person name="Kim S.B."/>
        </authorList>
    </citation>
    <scope>NUCLEOTIDE SEQUENCE [LARGE SCALE GENOMIC DNA]</scope>
    <source>
        <strain evidence="2 3">3E-1</strain>
    </source>
</reference>
<protein>
    <submittedName>
        <fullName evidence="2">Uncharacterized protein</fullName>
    </submittedName>
</protein>
<gene>
    <name evidence="2" type="ORF">DWG14_04869</name>
</gene>
<feature type="compositionally biased region" description="Low complexity" evidence="1">
    <location>
        <begin position="13"/>
        <end position="31"/>
    </location>
</feature>